<protein>
    <submittedName>
        <fullName evidence="2">Uncharacterized protein</fullName>
    </submittedName>
</protein>
<keyword evidence="3" id="KW-1185">Reference proteome</keyword>
<accession>I5AU55</accession>
<dbReference type="EMBL" id="CM001487">
    <property type="protein sequence ID" value="EIM57328.1"/>
    <property type="molecule type" value="Genomic_DNA"/>
</dbReference>
<dbReference type="Pfam" id="PF19498">
    <property type="entry name" value="DUF6033"/>
    <property type="match status" value="1"/>
</dbReference>
<gene>
    <name evidence="2" type="ORF">EubceDRAFT1_1536</name>
</gene>
<dbReference type="OrthoDB" id="1778707at2"/>
<evidence type="ECO:0000313" key="3">
    <source>
        <dbReference type="Proteomes" id="UP000005753"/>
    </source>
</evidence>
<sequence>MSLNGISNGAARKYSSSVTARPNVVKSNQVEQETVTSKERVRDSFEQVEQVEQVYADNSAIRVNFDKTLGKTVGDVQLSKEAESYYNQLKQKYGSMDFVLVSKDMKESAKANAGAFATSGKMVVLIDEEKIEKMATDSNYRAKYENIISNAQNELLGIKNQVGENDLLANFGMKVNDDGSTSFFAVFNRSQQEAREQLAAQQEKKAAQRKADEKAKAKKAAEKADQEKRAEKKAEAKEAAEKAEEKRLEAKQAEEEQEDDFEIAYMGEEYEVIYADSAEELLEMIRDYTARSKSGNISGLFEGSARKFDYSA</sequence>
<evidence type="ECO:0000313" key="2">
    <source>
        <dbReference type="EMBL" id="EIM57328.1"/>
    </source>
</evidence>
<reference evidence="2 3" key="1">
    <citation type="submission" date="2010-08" db="EMBL/GenBank/DDBJ databases">
        <authorList>
            <consortium name="US DOE Joint Genome Institute (JGI-PGF)"/>
            <person name="Lucas S."/>
            <person name="Copeland A."/>
            <person name="Lapidus A."/>
            <person name="Cheng J.-F."/>
            <person name="Bruce D."/>
            <person name="Goodwin L."/>
            <person name="Pitluck S."/>
            <person name="Land M.L."/>
            <person name="Hauser L."/>
            <person name="Chang Y.-J."/>
            <person name="Anderson I.J."/>
            <person name="Johnson E."/>
            <person name="Mulhopadhyay B."/>
            <person name="Kyrpides N."/>
            <person name="Woyke T.J."/>
        </authorList>
    </citation>
    <scope>NUCLEOTIDE SEQUENCE [LARGE SCALE GENOMIC DNA]</scope>
    <source>
        <strain evidence="2 3">6</strain>
    </source>
</reference>
<dbReference type="InterPro" id="IPR046097">
    <property type="entry name" value="DUF6033"/>
</dbReference>
<dbReference type="HOGENOM" id="CLU_077368_0_0_9"/>
<proteinExistence type="predicted"/>
<name>I5AU55_EUBC6</name>
<feature type="region of interest" description="Disordered" evidence="1">
    <location>
        <begin position="198"/>
        <end position="260"/>
    </location>
</feature>
<feature type="compositionally biased region" description="Basic and acidic residues" evidence="1">
    <location>
        <begin position="198"/>
        <end position="254"/>
    </location>
</feature>
<dbReference type="Proteomes" id="UP000005753">
    <property type="component" value="Chromosome"/>
</dbReference>
<feature type="region of interest" description="Disordered" evidence="1">
    <location>
        <begin position="1"/>
        <end position="38"/>
    </location>
</feature>
<evidence type="ECO:0000256" key="1">
    <source>
        <dbReference type="SAM" id="MobiDB-lite"/>
    </source>
</evidence>
<dbReference type="eggNOG" id="ENOG502ZEF6">
    <property type="taxonomic scope" value="Bacteria"/>
</dbReference>
<organism evidence="2 3">
    <name type="scientific">Eubacterium cellulosolvens (strain ATCC 43171 / JCM 9499 / 6)</name>
    <name type="common">Cillobacterium cellulosolvens</name>
    <dbReference type="NCBI Taxonomy" id="633697"/>
    <lineage>
        <taxon>Bacteria</taxon>
        <taxon>Bacillati</taxon>
        <taxon>Bacillota</taxon>
        <taxon>Clostridia</taxon>
        <taxon>Eubacteriales</taxon>
        <taxon>Eubacteriaceae</taxon>
        <taxon>Eubacterium</taxon>
    </lineage>
</organism>
<dbReference type="AlphaFoldDB" id="I5AU55"/>
<reference evidence="2 3" key="2">
    <citation type="submission" date="2012-02" db="EMBL/GenBank/DDBJ databases">
        <title>Improved High-Quality Draft sequence of Eubacterium cellulosolvens 6.</title>
        <authorList>
            <consortium name="US DOE Joint Genome Institute"/>
            <person name="Lucas S."/>
            <person name="Han J."/>
            <person name="Lapidus A."/>
            <person name="Cheng J.-F."/>
            <person name="Goodwin L."/>
            <person name="Pitluck S."/>
            <person name="Peters L."/>
            <person name="Mikhailova N."/>
            <person name="Gu W."/>
            <person name="Detter J.C."/>
            <person name="Han C."/>
            <person name="Tapia R."/>
            <person name="Land M."/>
            <person name="Hauser L."/>
            <person name="Kyrpides N."/>
            <person name="Ivanova N."/>
            <person name="Pagani I."/>
            <person name="Johnson E."/>
            <person name="Mukhopadhyay B."/>
            <person name="Anderson I."/>
            <person name="Woyke T."/>
        </authorList>
    </citation>
    <scope>NUCLEOTIDE SEQUENCE [LARGE SCALE GENOMIC DNA]</scope>
    <source>
        <strain evidence="2 3">6</strain>
    </source>
</reference>
<feature type="compositionally biased region" description="Polar residues" evidence="1">
    <location>
        <begin position="14"/>
        <end position="35"/>
    </location>
</feature>